<accession>A0A545AJG6</accession>
<keyword evidence="3" id="KW-1185">Reference proteome</keyword>
<sequence length="192" mass="19844">MASKLESLASELRSLADQVNQHRAPVVQAAQQLREAASTVQSLDFDAPVTQTADGEQVVGPKPVVPAEVGANLAAAAEGAKKAVGPLTETATLLRTFASRLATGLSGATTGEAPAGEPYQPGESTTDSAPPASEPPPETGNPARPAYPTREMPPEPHDSGPLARPRYGRYPTTTAAHFAPGNRSYEVGTQPQ</sequence>
<organism evidence="2 3">
    <name type="scientific">Cryptosporangium phraense</name>
    <dbReference type="NCBI Taxonomy" id="2593070"/>
    <lineage>
        <taxon>Bacteria</taxon>
        <taxon>Bacillati</taxon>
        <taxon>Actinomycetota</taxon>
        <taxon>Actinomycetes</taxon>
        <taxon>Cryptosporangiales</taxon>
        <taxon>Cryptosporangiaceae</taxon>
        <taxon>Cryptosporangium</taxon>
    </lineage>
</organism>
<proteinExistence type="predicted"/>
<dbReference type="Proteomes" id="UP000317982">
    <property type="component" value="Unassembled WGS sequence"/>
</dbReference>
<evidence type="ECO:0000256" key="1">
    <source>
        <dbReference type="SAM" id="MobiDB-lite"/>
    </source>
</evidence>
<comment type="caution">
    <text evidence="2">The sequence shown here is derived from an EMBL/GenBank/DDBJ whole genome shotgun (WGS) entry which is preliminary data.</text>
</comment>
<dbReference type="InParanoid" id="A0A545AJG6"/>
<evidence type="ECO:0000313" key="3">
    <source>
        <dbReference type="Proteomes" id="UP000317982"/>
    </source>
</evidence>
<feature type="region of interest" description="Disordered" evidence="1">
    <location>
        <begin position="105"/>
        <end position="192"/>
    </location>
</feature>
<dbReference type="RefSeq" id="WP_142708135.1">
    <property type="nucleotide sequence ID" value="NZ_VIRS01000026.1"/>
</dbReference>
<reference evidence="2 3" key="1">
    <citation type="submission" date="2019-07" db="EMBL/GenBank/DDBJ databases">
        <title>Cryptosporangium phraense sp. nov., isolated from plant litter.</title>
        <authorList>
            <person name="Suriyachadkun C."/>
        </authorList>
    </citation>
    <scope>NUCLEOTIDE SEQUENCE [LARGE SCALE GENOMIC DNA]</scope>
    <source>
        <strain evidence="2 3">A-T 5661</strain>
    </source>
</reference>
<name>A0A545AJG6_9ACTN</name>
<dbReference type="AlphaFoldDB" id="A0A545AJG6"/>
<evidence type="ECO:0000313" key="2">
    <source>
        <dbReference type="EMBL" id="TQS41451.1"/>
    </source>
</evidence>
<gene>
    <name evidence="2" type="ORF">FL583_29560</name>
</gene>
<dbReference type="EMBL" id="VIRS01000026">
    <property type="protein sequence ID" value="TQS41451.1"/>
    <property type="molecule type" value="Genomic_DNA"/>
</dbReference>
<protein>
    <submittedName>
        <fullName evidence="2">Uncharacterized protein</fullName>
    </submittedName>
</protein>